<evidence type="ECO:0000313" key="2">
    <source>
        <dbReference type="EMBL" id="KAK9085381.1"/>
    </source>
</evidence>
<feature type="region of interest" description="Disordered" evidence="1">
    <location>
        <begin position="315"/>
        <end position="368"/>
    </location>
</feature>
<gene>
    <name evidence="2" type="ORF">Sjap_025792</name>
</gene>
<dbReference type="EMBL" id="JBBNAE010000011">
    <property type="protein sequence ID" value="KAK9085381.1"/>
    <property type="molecule type" value="Genomic_DNA"/>
</dbReference>
<keyword evidence="3" id="KW-1185">Reference proteome</keyword>
<dbReference type="Proteomes" id="UP001417504">
    <property type="component" value="Unassembled WGS sequence"/>
</dbReference>
<sequence>MASFDLAHLQEALDSDDGPILHMDRSLYELGSAKLDNCLLKKIFGSSIGGRLDQEKWKKTRARPSFSTPPSFPLFCHRRLCLALPLLPLLRYAIVASAPLRHRRLCFATPSSPPLRHHRLCSAIVVSTLVRSTIFTSTPLRFAIICSTPLRSAIIASVPARAHRPCSTLLSSPFALCVALLRSTPVRSFSSHHRLLRPPIFSGRRGADAQTCTVVFDCSVVVVVKSMDWFDFQSCLGNEVVLQESYFAYLFGVVELGFYGDASVVDSGIIGRKLHHRDDRPSIRICIRACPSIRYLARRSCSNFDCRGHGGGRVQNLQQQPCPEDHIPLTPPDRGLAPIRPTPPSPIRPPAICSTPSGAPSRPAHDLG</sequence>
<name>A0AAP0HIA5_9MAGN</name>
<accession>A0AAP0HIA5</accession>
<organism evidence="2 3">
    <name type="scientific">Stephania japonica</name>
    <dbReference type="NCBI Taxonomy" id="461633"/>
    <lineage>
        <taxon>Eukaryota</taxon>
        <taxon>Viridiplantae</taxon>
        <taxon>Streptophyta</taxon>
        <taxon>Embryophyta</taxon>
        <taxon>Tracheophyta</taxon>
        <taxon>Spermatophyta</taxon>
        <taxon>Magnoliopsida</taxon>
        <taxon>Ranunculales</taxon>
        <taxon>Menispermaceae</taxon>
        <taxon>Menispermoideae</taxon>
        <taxon>Cissampelideae</taxon>
        <taxon>Stephania</taxon>
    </lineage>
</organism>
<proteinExistence type="predicted"/>
<evidence type="ECO:0000313" key="3">
    <source>
        <dbReference type="Proteomes" id="UP001417504"/>
    </source>
</evidence>
<feature type="compositionally biased region" description="Pro residues" evidence="1">
    <location>
        <begin position="340"/>
        <end position="349"/>
    </location>
</feature>
<protein>
    <submittedName>
        <fullName evidence="2">Uncharacterized protein</fullName>
    </submittedName>
</protein>
<comment type="caution">
    <text evidence="2">The sequence shown here is derived from an EMBL/GenBank/DDBJ whole genome shotgun (WGS) entry which is preliminary data.</text>
</comment>
<dbReference type="AlphaFoldDB" id="A0AAP0HIA5"/>
<evidence type="ECO:0000256" key="1">
    <source>
        <dbReference type="SAM" id="MobiDB-lite"/>
    </source>
</evidence>
<reference evidence="2 3" key="1">
    <citation type="submission" date="2024-01" db="EMBL/GenBank/DDBJ databases">
        <title>Genome assemblies of Stephania.</title>
        <authorList>
            <person name="Yang L."/>
        </authorList>
    </citation>
    <scope>NUCLEOTIDE SEQUENCE [LARGE SCALE GENOMIC DNA]</scope>
    <source>
        <strain evidence="2">QJT</strain>
        <tissue evidence="2">Leaf</tissue>
    </source>
</reference>